<dbReference type="Pfam" id="PF07661">
    <property type="entry name" value="MORN_2"/>
    <property type="match status" value="4"/>
</dbReference>
<dbReference type="AlphaFoldDB" id="A0A6C0GGF0"/>
<dbReference type="RefSeq" id="WP_162442864.1">
    <property type="nucleotide sequence ID" value="NZ_CP048222.1"/>
</dbReference>
<reference evidence="1 2" key="1">
    <citation type="submission" date="2020-01" db="EMBL/GenBank/DDBJ databases">
        <authorList>
            <person name="Kim M.K."/>
        </authorList>
    </citation>
    <scope>NUCLEOTIDE SEQUENCE [LARGE SCALE GENOMIC DNA]</scope>
    <source>
        <strain evidence="1 2">172606-1</strain>
    </source>
</reference>
<evidence type="ECO:0000313" key="2">
    <source>
        <dbReference type="Proteomes" id="UP000480178"/>
    </source>
</evidence>
<keyword evidence="2" id="KW-1185">Reference proteome</keyword>
<accession>A0A6C0GGF0</accession>
<dbReference type="PROSITE" id="PS51257">
    <property type="entry name" value="PROKAR_LIPOPROTEIN"/>
    <property type="match status" value="1"/>
</dbReference>
<dbReference type="InterPro" id="IPR011652">
    <property type="entry name" value="MORN_2"/>
</dbReference>
<sequence length="290" mass="33515">MKYILVNLILVLITTISGCKQNDLQMIYYPDGTLKMKIEVKDKLYHGKAYEYYESGKLKFEANYRDGLLQGTSLTYYENGNIMEEKKWVNGKLHGLTTGFYEDGKVKSKILFSNNNRIDNARFYHENGRLKAIIPYSDDKIKGKLIEYHDNGMVSLENYVGTVDTLTDVSLWSKKFDRKGALLEKYHIVEIISAKEPNTGSYKINIKLDGARYEKITVFIGSLDENYSYTGGKQDTIYSNNLEATYIYKPKKAGKHIIRGKIQDYKEGQIRKTKTLDDTYAYFTYVLDVK</sequence>
<proteinExistence type="predicted"/>
<dbReference type="KEGG" id="rhoz:GXP67_09155"/>
<gene>
    <name evidence="1" type="ORF">GXP67_09155</name>
</gene>
<organism evidence="1 2">
    <name type="scientific">Rhodocytophaga rosea</name>
    <dbReference type="NCBI Taxonomy" id="2704465"/>
    <lineage>
        <taxon>Bacteria</taxon>
        <taxon>Pseudomonadati</taxon>
        <taxon>Bacteroidota</taxon>
        <taxon>Cytophagia</taxon>
        <taxon>Cytophagales</taxon>
        <taxon>Rhodocytophagaceae</taxon>
        <taxon>Rhodocytophaga</taxon>
    </lineage>
</organism>
<evidence type="ECO:0000313" key="1">
    <source>
        <dbReference type="EMBL" id="QHT66812.1"/>
    </source>
</evidence>
<dbReference type="Proteomes" id="UP000480178">
    <property type="component" value="Chromosome"/>
</dbReference>
<dbReference type="EMBL" id="CP048222">
    <property type="protein sequence ID" value="QHT66812.1"/>
    <property type="molecule type" value="Genomic_DNA"/>
</dbReference>
<name>A0A6C0GGF0_9BACT</name>
<dbReference type="Gene3D" id="2.20.110.10">
    <property type="entry name" value="Histone H3 K4-specific methyltransferase SET7/9 N-terminal domain"/>
    <property type="match status" value="2"/>
</dbReference>
<protein>
    <submittedName>
        <fullName evidence="1">Toxin-antitoxin system YwqK family antitoxin</fullName>
    </submittedName>
</protein>
<dbReference type="SUPFAM" id="SSF82185">
    <property type="entry name" value="Histone H3 K4-specific methyltransferase SET7/9 N-terminal domain"/>
    <property type="match status" value="1"/>
</dbReference>